<keyword evidence="2" id="KW-1185">Reference proteome</keyword>
<evidence type="ECO:0000313" key="1">
    <source>
        <dbReference type="EMBL" id="KAJ8346097.1"/>
    </source>
</evidence>
<evidence type="ECO:0000313" key="2">
    <source>
        <dbReference type="Proteomes" id="UP001152622"/>
    </source>
</evidence>
<accession>A0A9Q1EW72</accession>
<organism evidence="1 2">
    <name type="scientific">Synaphobranchus kaupii</name>
    <name type="common">Kaup's arrowtooth eel</name>
    <dbReference type="NCBI Taxonomy" id="118154"/>
    <lineage>
        <taxon>Eukaryota</taxon>
        <taxon>Metazoa</taxon>
        <taxon>Chordata</taxon>
        <taxon>Craniata</taxon>
        <taxon>Vertebrata</taxon>
        <taxon>Euteleostomi</taxon>
        <taxon>Actinopterygii</taxon>
        <taxon>Neopterygii</taxon>
        <taxon>Teleostei</taxon>
        <taxon>Anguilliformes</taxon>
        <taxon>Synaphobranchidae</taxon>
        <taxon>Synaphobranchus</taxon>
    </lineage>
</organism>
<protein>
    <submittedName>
        <fullName evidence="1">Uncharacterized protein</fullName>
    </submittedName>
</protein>
<comment type="caution">
    <text evidence="1">The sequence shown here is derived from an EMBL/GenBank/DDBJ whole genome shotgun (WGS) entry which is preliminary data.</text>
</comment>
<gene>
    <name evidence="1" type="ORF">SKAU_G00302900</name>
</gene>
<dbReference type="AlphaFoldDB" id="A0A9Q1EW72"/>
<proteinExistence type="predicted"/>
<sequence length="111" mass="11954">MSVNNWGAGYPWGEVQGDALESWHGTAEVSLRLVELIRIPSTCGRVLFGSPNHLRHGHSFLEVKAQSTALTGIAVLTRSPTEDGYRAPGTGIVKGLKLAGVARRGWDSRLC</sequence>
<name>A0A9Q1EW72_SYNKA</name>
<reference evidence="1" key="1">
    <citation type="journal article" date="2023" name="Science">
        <title>Genome structures resolve the early diversification of teleost fishes.</title>
        <authorList>
            <person name="Parey E."/>
            <person name="Louis A."/>
            <person name="Montfort J."/>
            <person name="Bouchez O."/>
            <person name="Roques C."/>
            <person name="Iampietro C."/>
            <person name="Lluch J."/>
            <person name="Castinel A."/>
            <person name="Donnadieu C."/>
            <person name="Desvignes T."/>
            <person name="Floi Bucao C."/>
            <person name="Jouanno E."/>
            <person name="Wen M."/>
            <person name="Mejri S."/>
            <person name="Dirks R."/>
            <person name="Jansen H."/>
            <person name="Henkel C."/>
            <person name="Chen W.J."/>
            <person name="Zahm M."/>
            <person name="Cabau C."/>
            <person name="Klopp C."/>
            <person name="Thompson A.W."/>
            <person name="Robinson-Rechavi M."/>
            <person name="Braasch I."/>
            <person name="Lecointre G."/>
            <person name="Bobe J."/>
            <person name="Postlethwait J.H."/>
            <person name="Berthelot C."/>
            <person name="Roest Crollius H."/>
            <person name="Guiguen Y."/>
        </authorList>
    </citation>
    <scope>NUCLEOTIDE SEQUENCE</scope>
    <source>
        <strain evidence="1">WJC10195</strain>
    </source>
</reference>
<dbReference type="Proteomes" id="UP001152622">
    <property type="component" value="Chromosome 12"/>
</dbReference>
<dbReference type="EMBL" id="JAINUF010000012">
    <property type="protein sequence ID" value="KAJ8346097.1"/>
    <property type="molecule type" value="Genomic_DNA"/>
</dbReference>